<evidence type="ECO:0000259" key="1">
    <source>
        <dbReference type="PROSITE" id="PS51725"/>
    </source>
</evidence>
<accession>A0A6V8SI07</accession>
<sequence>MIVKSVTFYIKPEYIEEFIEATLENQRYSLKEEGIKAFDFLRDSDDASKFLLYEVYESEKAMEEHLKTEHFNKWINNVEGYFLSPRERSVYKPVSK</sequence>
<dbReference type="RefSeq" id="WP_183276066.1">
    <property type="nucleotide sequence ID" value="NZ_BLZR01000001.1"/>
</dbReference>
<dbReference type="GO" id="GO:0016853">
    <property type="term" value="F:isomerase activity"/>
    <property type="evidence" value="ECO:0007669"/>
    <property type="project" value="UniProtKB-KW"/>
</dbReference>
<comment type="caution">
    <text evidence="2">The sequence shown here is derived from an EMBL/GenBank/DDBJ whole genome shotgun (WGS) entry which is preliminary data.</text>
</comment>
<dbReference type="InterPro" id="IPR011008">
    <property type="entry name" value="Dimeric_a/b-barrel"/>
</dbReference>
<organism evidence="2 3">
    <name type="scientific">Clostridium fungisolvens</name>
    <dbReference type="NCBI Taxonomy" id="1604897"/>
    <lineage>
        <taxon>Bacteria</taxon>
        <taxon>Bacillati</taxon>
        <taxon>Bacillota</taxon>
        <taxon>Clostridia</taxon>
        <taxon>Eubacteriales</taxon>
        <taxon>Clostridiaceae</taxon>
        <taxon>Clostridium</taxon>
    </lineage>
</organism>
<feature type="domain" description="ABM" evidence="1">
    <location>
        <begin position="2"/>
        <end position="91"/>
    </location>
</feature>
<evidence type="ECO:0000313" key="3">
    <source>
        <dbReference type="Proteomes" id="UP000580568"/>
    </source>
</evidence>
<dbReference type="SUPFAM" id="SSF54909">
    <property type="entry name" value="Dimeric alpha+beta barrel"/>
    <property type="match status" value="1"/>
</dbReference>
<reference evidence="2 3" key="1">
    <citation type="submission" date="2020-07" db="EMBL/GenBank/DDBJ databases">
        <title>A new beta-1,3-glucan-decomposing anaerobic bacterium isolated from anoxic soil subjected to biological soil disinfestation.</title>
        <authorList>
            <person name="Ueki A."/>
            <person name="Tonouchi A."/>
        </authorList>
    </citation>
    <scope>NUCLEOTIDE SEQUENCE [LARGE SCALE GENOMIC DNA]</scope>
    <source>
        <strain evidence="2 3">TW1</strain>
    </source>
</reference>
<protein>
    <submittedName>
        <fullName evidence="2">(4S)-4-hydroxy-5-phosphonooxypentane-2,3-dione isomerase</fullName>
    </submittedName>
</protein>
<gene>
    <name evidence="2" type="ORF">bsdtw1_00565</name>
</gene>
<dbReference type="InterPro" id="IPR007138">
    <property type="entry name" value="ABM_dom"/>
</dbReference>
<name>A0A6V8SI07_9CLOT</name>
<dbReference type="EMBL" id="BLZR01000001">
    <property type="protein sequence ID" value="GFP74513.1"/>
    <property type="molecule type" value="Genomic_DNA"/>
</dbReference>
<dbReference type="Pfam" id="PF03992">
    <property type="entry name" value="ABM"/>
    <property type="match status" value="1"/>
</dbReference>
<dbReference type="InterPro" id="IPR050744">
    <property type="entry name" value="AI-2_Isomerase_LsrG"/>
</dbReference>
<proteinExistence type="predicted"/>
<dbReference type="PANTHER" id="PTHR33336:SF3">
    <property type="entry name" value="ABM DOMAIN-CONTAINING PROTEIN"/>
    <property type="match status" value="1"/>
</dbReference>
<evidence type="ECO:0000313" key="2">
    <source>
        <dbReference type="EMBL" id="GFP74513.1"/>
    </source>
</evidence>
<keyword evidence="3" id="KW-1185">Reference proteome</keyword>
<dbReference type="Gene3D" id="3.30.70.100">
    <property type="match status" value="1"/>
</dbReference>
<dbReference type="AlphaFoldDB" id="A0A6V8SI07"/>
<dbReference type="PROSITE" id="PS51725">
    <property type="entry name" value="ABM"/>
    <property type="match status" value="1"/>
</dbReference>
<dbReference type="Proteomes" id="UP000580568">
    <property type="component" value="Unassembled WGS sequence"/>
</dbReference>
<dbReference type="PANTHER" id="PTHR33336">
    <property type="entry name" value="QUINOL MONOOXYGENASE YGIN-RELATED"/>
    <property type="match status" value="1"/>
</dbReference>
<keyword evidence="2" id="KW-0413">Isomerase</keyword>